<dbReference type="PANTHER" id="PTHR30353:SF0">
    <property type="entry name" value="TRANSMEMBRANE PROTEIN"/>
    <property type="match status" value="1"/>
</dbReference>
<dbReference type="EMBL" id="QCXQ01000006">
    <property type="protein sequence ID" value="PWF99618.1"/>
    <property type="molecule type" value="Genomic_DNA"/>
</dbReference>
<evidence type="ECO:0000313" key="9">
    <source>
        <dbReference type="EMBL" id="PWF99618.1"/>
    </source>
</evidence>
<dbReference type="OrthoDB" id="9813426at2"/>
<organism evidence="9 10">
    <name type="scientific">Levilactobacillus bambusae</name>
    <dbReference type="NCBI Taxonomy" id="2024736"/>
    <lineage>
        <taxon>Bacteria</taxon>
        <taxon>Bacillati</taxon>
        <taxon>Bacillota</taxon>
        <taxon>Bacilli</taxon>
        <taxon>Lactobacillales</taxon>
        <taxon>Lactobacillaceae</taxon>
        <taxon>Levilactobacillus</taxon>
    </lineage>
</organism>
<keyword evidence="4 7" id="KW-0812">Transmembrane</keyword>
<evidence type="ECO:0000256" key="3">
    <source>
        <dbReference type="ARBA" id="ARBA00022475"/>
    </source>
</evidence>
<feature type="transmembrane region" description="Helical" evidence="7">
    <location>
        <begin position="157"/>
        <end position="176"/>
    </location>
</feature>
<proteinExistence type="inferred from homology"/>
<evidence type="ECO:0000256" key="4">
    <source>
        <dbReference type="ARBA" id="ARBA00022692"/>
    </source>
</evidence>
<dbReference type="InterPro" id="IPR032818">
    <property type="entry name" value="DedA-like"/>
</dbReference>
<evidence type="ECO:0000256" key="1">
    <source>
        <dbReference type="ARBA" id="ARBA00004651"/>
    </source>
</evidence>
<evidence type="ECO:0000256" key="6">
    <source>
        <dbReference type="ARBA" id="ARBA00023136"/>
    </source>
</evidence>
<evidence type="ECO:0000259" key="8">
    <source>
        <dbReference type="Pfam" id="PF09335"/>
    </source>
</evidence>
<feature type="domain" description="VTT" evidence="8">
    <location>
        <begin position="46"/>
        <end position="174"/>
    </location>
</feature>
<accession>A0A2V1MX68</accession>
<evidence type="ECO:0000256" key="7">
    <source>
        <dbReference type="RuleBase" id="RU367016"/>
    </source>
</evidence>
<dbReference type="GO" id="GO:0005886">
    <property type="term" value="C:plasma membrane"/>
    <property type="evidence" value="ECO:0007669"/>
    <property type="project" value="UniProtKB-SubCell"/>
</dbReference>
<sequence length="220" mass="24023">MGNLIDFVLHVDKHLVNIVNTFGGWTYLILFAIILVETGAVILPFLPGDSLLFAAGALAANAAYGLNIWIFVAAFLIAAIAGDSLNFYLGQKAGSALSNNSLFGKLINKDKLQQSEQFFKQHGPIAIFLGRFMPIIRTFVPFVSAGSEFPYRRFIKYNVSAAICWVALCCGAGYFFGNFKVVKEHFSIIILGIIVISLIPAVIGFLRGKMHSTPKADPED</sequence>
<reference evidence="9 10" key="1">
    <citation type="journal article" date="2018" name="Int. J. Syst. Evol. Microbiol.">
        <title>Lactobacillus bambusae sp. nov., isolated from a traditional fermented Ma-bamboo shoots of Taiwan.</title>
        <authorList>
            <person name="Wang L.-T."/>
        </authorList>
    </citation>
    <scope>NUCLEOTIDE SEQUENCE [LARGE SCALE GENOMIC DNA]</scope>
    <source>
        <strain evidence="9 10">BS-W1</strain>
    </source>
</reference>
<evidence type="ECO:0000256" key="5">
    <source>
        <dbReference type="ARBA" id="ARBA00022989"/>
    </source>
</evidence>
<comment type="subcellular location">
    <subcellularLocation>
        <location evidence="1 7">Cell membrane</location>
        <topology evidence="1 7">Multi-pass membrane protein</topology>
    </subcellularLocation>
</comment>
<dbReference type="InterPro" id="IPR032816">
    <property type="entry name" value="VTT_dom"/>
</dbReference>
<dbReference type="RefSeq" id="WP_109251076.1">
    <property type="nucleotide sequence ID" value="NZ_QCXQ01000006.1"/>
</dbReference>
<feature type="transmembrane region" description="Helical" evidence="7">
    <location>
        <begin position="125"/>
        <end position="145"/>
    </location>
</feature>
<dbReference type="AlphaFoldDB" id="A0A2V1MX68"/>
<keyword evidence="3 7" id="KW-1003">Cell membrane</keyword>
<comment type="similarity">
    <text evidence="2 7">Belongs to the DedA family.</text>
</comment>
<name>A0A2V1MX68_9LACO</name>
<feature type="transmembrane region" description="Helical" evidence="7">
    <location>
        <begin position="25"/>
        <end position="46"/>
    </location>
</feature>
<gene>
    <name evidence="9" type="ORF">DCM90_09265</name>
</gene>
<keyword evidence="5 7" id="KW-1133">Transmembrane helix</keyword>
<evidence type="ECO:0000313" key="10">
    <source>
        <dbReference type="Proteomes" id="UP000245080"/>
    </source>
</evidence>
<feature type="transmembrane region" description="Helical" evidence="7">
    <location>
        <begin position="58"/>
        <end position="81"/>
    </location>
</feature>
<evidence type="ECO:0000256" key="2">
    <source>
        <dbReference type="ARBA" id="ARBA00010792"/>
    </source>
</evidence>
<keyword evidence="10" id="KW-1185">Reference proteome</keyword>
<dbReference type="Pfam" id="PF09335">
    <property type="entry name" value="VTT_dom"/>
    <property type="match status" value="1"/>
</dbReference>
<dbReference type="Proteomes" id="UP000245080">
    <property type="component" value="Unassembled WGS sequence"/>
</dbReference>
<feature type="transmembrane region" description="Helical" evidence="7">
    <location>
        <begin position="188"/>
        <end position="206"/>
    </location>
</feature>
<comment type="caution">
    <text evidence="9">The sequence shown here is derived from an EMBL/GenBank/DDBJ whole genome shotgun (WGS) entry which is preliminary data.</text>
</comment>
<keyword evidence="6 7" id="KW-0472">Membrane</keyword>
<dbReference type="PANTHER" id="PTHR30353">
    <property type="entry name" value="INNER MEMBRANE PROTEIN DEDA-RELATED"/>
    <property type="match status" value="1"/>
</dbReference>
<protein>
    <submittedName>
        <fullName evidence="9">Cytochrome O ubiquinol oxidase</fullName>
    </submittedName>
</protein>